<protein>
    <submittedName>
        <fullName evidence="1">Uncharacterized protein</fullName>
    </submittedName>
</protein>
<sequence length="365" mass="41965">QTPTIQQIKIEGFGSFNSRDCTDSPNMGNRHKIDLKVKDLQNNQIVQLHPTDSQGNYTGMYSFPGVSFSQGSANYYSFMAQAGKSYQLSLFANWECTNGSVNFKYYDQAPTQVKKNIITGGNRVARLIDSDGNQQLIKRYYYASKDNLNQSSGDKGPDPFYKDFRKWKSKCIDAPPLRDAVITSSSIYPLFNSGKSNVYYKYVTVSLGGDNFEKGGIEKEYTVKRDYWGNQLFGSENVGSAPWTNLGWSNGYLKTEKFFDHNSKILKVNDYTWEKKNVTNNKSYYVRKNYTENNHKPVTYTCNSADIIRPHNNTYWVCTTNHNHHYRVSDWKCILLDANNVEKSNPNHCYQKPLGYQLVHQYAIE</sequence>
<name>A0A3D9AJ15_9FLAO</name>
<proteinExistence type="predicted"/>
<dbReference type="RefSeq" id="WP_165851854.1">
    <property type="nucleotide sequence ID" value="NZ_QNVV01000047.1"/>
</dbReference>
<keyword evidence="2" id="KW-1185">Reference proteome</keyword>
<evidence type="ECO:0000313" key="2">
    <source>
        <dbReference type="Proteomes" id="UP000256257"/>
    </source>
</evidence>
<evidence type="ECO:0000313" key="1">
    <source>
        <dbReference type="EMBL" id="REC41323.1"/>
    </source>
</evidence>
<organism evidence="1 2">
    <name type="scientific">Chryseobacterium pennipullorum</name>
    <dbReference type="NCBI Taxonomy" id="2258963"/>
    <lineage>
        <taxon>Bacteria</taxon>
        <taxon>Pseudomonadati</taxon>
        <taxon>Bacteroidota</taxon>
        <taxon>Flavobacteriia</taxon>
        <taxon>Flavobacteriales</taxon>
        <taxon>Weeksellaceae</taxon>
        <taxon>Chryseobacterium group</taxon>
        <taxon>Chryseobacterium</taxon>
    </lineage>
</organism>
<dbReference type="AlphaFoldDB" id="A0A3D9AJ15"/>
<dbReference type="Proteomes" id="UP000256257">
    <property type="component" value="Unassembled WGS sequence"/>
</dbReference>
<comment type="caution">
    <text evidence="1">The sequence shown here is derived from an EMBL/GenBank/DDBJ whole genome shotgun (WGS) entry which is preliminary data.</text>
</comment>
<dbReference type="EMBL" id="QNVV01000047">
    <property type="protein sequence ID" value="REC41323.1"/>
    <property type="molecule type" value="Genomic_DNA"/>
</dbReference>
<reference evidence="1 2" key="1">
    <citation type="submission" date="2018-06" db="EMBL/GenBank/DDBJ databases">
        <title>Novel Chryseobacterium species.</title>
        <authorList>
            <person name="Newman J."/>
            <person name="Hugo C."/>
            <person name="Oosthuizen L."/>
            <person name="Charimba G."/>
        </authorList>
    </citation>
    <scope>NUCLEOTIDE SEQUENCE [LARGE SCALE GENOMIC DNA]</scope>
    <source>
        <strain evidence="1 2">7_F195</strain>
    </source>
</reference>
<feature type="non-terminal residue" evidence="1">
    <location>
        <position position="365"/>
    </location>
</feature>
<feature type="non-terminal residue" evidence="1">
    <location>
        <position position="1"/>
    </location>
</feature>
<accession>A0A3D9AJ15</accession>
<gene>
    <name evidence="1" type="ORF">DRF67_21280</name>
</gene>